<dbReference type="PANTHER" id="PTHR43790:SF9">
    <property type="entry name" value="GALACTOFURANOSE TRANSPORTER ATP-BINDING PROTEIN YTFR"/>
    <property type="match status" value="1"/>
</dbReference>
<reference evidence="6" key="1">
    <citation type="submission" date="2022-08" db="EMBL/GenBank/DDBJ databases">
        <title>Alicyclobacillus fastidiosus DSM 17978, complete genome.</title>
        <authorList>
            <person name="Wang Q."/>
            <person name="Cai R."/>
            <person name="Wang Z."/>
        </authorList>
    </citation>
    <scope>NUCLEOTIDE SEQUENCE</scope>
    <source>
        <strain evidence="6">DSM 17978</strain>
    </source>
</reference>
<dbReference type="Gene3D" id="3.40.50.300">
    <property type="entry name" value="P-loop containing nucleotide triphosphate hydrolases"/>
    <property type="match status" value="2"/>
</dbReference>
<evidence type="ECO:0000256" key="3">
    <source>
        <dbReference type="ARBA" id="ARBA00022741"/>
    </source>
</evidence>
<keyword evidence="3" id="KW-0547">Nucleotide-binding</keyword>
<evidence type="ECO:0000259" key="5">
    <source>
        <dbReference type="PROSITE" id="PS50893"/>
    </source>
</evidence>
<sequence length="505" mass="55427">MQPCLQLNGVSKRYPGTLAVSGVDFDLFPGEVHALLGENGAGKSTLMKMIAGSFHDYTGSIFVNGEKVDLHSPALAKQHGIQMIHQELSLALPLSVAENVLVGRLPRKGIFLDKSALIRSCKEVLELVGLGDLDPMRPMYELSQSEAQLVEIAKALGNNPKILVMDEPTSALSREQVEQLFTIIHSLKERGLGIIYISHHLPEVFEVADRITVMRDGRKISSVKSERVSQEQLIEMMIGRLNYEESLEKKIRVESKEGTAALRVDNLSRYGFFHDVSFEARPGEILGIGGLAGSGRTELARAIVGLDPVDAGTVFLSGEEVRIRNMNQAIRLGIAYLTENRKHQGLALRLSIEENVFSSIIFDMGKGLLYSSRSKRGILTQLMDELDVNPRNPELEVANLSGGNQQKVLLAKWLAIRPKILVLDEPTRGVDIGSKTMIHNAVRRLANQGCTVIVISSDLPELVSLSERVLVMRRGHIVGEIPGNECTEEQVLLAANGGGRFVHVS</sequence>
<dbReference type="EMBL" id="CP104067">
    <property type="protein sequence ID" value="WAH44397.1"/>
    <property type="molecule type" value="Genomic_DNA"/>
</dbReference>
<evidence type="ECO:0000313" key="7">
    <source>
        <dbReference type="Proteomes" id="UP001164761"/>
    </source>
</evidence>
<keyword evidence="1" id="KW-0813">Transport</keyword>
<protein>
    <submittedName>
        <fullName evidence="6">Sugar ABC transporter ATP-binding protein</fullName>
    </submittedName>
</protein>
<evidence type="ECO:0000313" key="6">
    <source>
        <dbReference type="EMBL" id="WAH44397.1"/>
    </source>
</evidence>
<accession>A0ABY6ZNI7</accession>
<name>A0ABY6ZNI7_9BACL</name>
<evidence type="ECO:0000256" key="4">
    <source>
        <dbReference type="ARBA" id="ARBA00022840"/>
    </source>
</evidence>
<dbReference type="CDD" id="cd03215">
    <property type="entry name" value="ABC_Carb_Monos_II"/>
    <property type="match status" value="1"/>
</dbReference>
<dbReference type="InterPro" id="IPR003593">
    <property type="entry name" value="AAA+_ATPase"/>
</dbReference>
<keyword evidence="4 6" id="KW-0067">ATP-binding</keyword>
<feature type="domain" description="ABC transporter" evidence="5">
    <location>
        <begin position="5"/>
        <end position="241"/>
    </location>
</feature>
<dbReference type="InterPro" id="IPR027417">
    <property type="entry name" value="P-loop_NTPase"/>
</dbReference>
<dbReference type="SUPFAM" id="SSF52540">
    <property type="entry name" value="P-loop containing nucleoside triphosphate hydrolases"/>
    <property type="match status" value="2"/>
</dbReference>
<dbReference type="GO" id="GO:0005524">
    <property type="term" value="F:ATP binding"/>
    <property type="evidence" value="ECO:0007669"/>
    <property type="project" value="UniProtKB-KW"/>
</dbReference>
<dbReference type="Pfam" id="PF00005">
    <property type="entry name" value="ABC_tran"/>
    <property type="match status" value="2"/>
</dbReference>
<dbReference type="InterPro" id="IPR050107">
    <property type="entry name" value="ABC_carbohydrate_import_ATPase"/>
</dbReference>
<dbReference type="PANTHER" id="PTHR43790">
    <property type="entry name" value="CARBOHYDRATE TRANSPORT ATP-BINDING PROTEIN MG119-RELATED"/>
    <property type="match status" value="1"/>
</dbReference>
<dbReference type="RefSeq" id="WP_268008293.1">
    <property type="nucleotide sequence ID" value="NZ_BSUT01000001.1"/>
</dbReference>
<feature type="domain" description="ABC transporter" evidence="5">
    <location>
        <begin position="251"/>
        <end position="499"/>
    </location>
</feature>
<dbReference type="Proteomes" id="UP001164761">
    <property type="component" value="Chromosome"/>
</dbReference>
<dbReference type="PROSITE" id="PS50893">
    <property type="entry name" value="ABC_TRANSPORTER_2"/>
    <property type="match status" value="2"/>
</dbReference>
<dbReference type="InterPro" id="IPR003439">
    <property type="entry name" value="ABC_transporter-like_ATP-bd"/>
</dbReference>
<dbReference type="InterPro" id="IPR017871">
    <property type="entry name" value="ABC_transporter-like_CS"/>
</dbReference>
<gene>
    <name evidence="6" type="ORF">NZD89_13985</name>
</gene>
<dbReference type="SMART" id="SM00382">
    <property type="entry name" value="AAA"/>
    <property type="match status" value="2"/>
</dbReference>
<evidence type="ECO:0000256" key="1">
    <source>
        <dbReference type="ARBA" id="ARBA00022448"/>
    </source>
</evidence>
<proteinExistence type="predicted"/>
<keyword evidence="7" id="KW-1185">Reference proteome</keyword>
<dbReference type="CDD" id="cd03216">
    <property type="entry name" value="ABC_Carb_Monos_I"/>
    <property type="match status" value="1"/>
</dbReference>
<keyword evidence="2" id="KW-0677">Repeat</keyword>
<organism evidence="6 7">
    <name type="scientific">Alicyclobacillus fastidiosus</name>
    <dbReference type="NCBI Taxonomy" id="392011"/>
    <lineage>
        <taxon>Bacteria</taxon>
        <taxon>Bacillati</taxon>
        <taxon>Bacillota</taxon>
        <taxon>Bacilli</taxon>
        <taxon>Bacillales</taxon>
        <taxon>Alicyclobacillaceae</taxon>
        <taxon>Alicyclobacillus</taxon>
    </lineage>
</organism>
<evidence type="ECO:0000256" key="2">
    <source>
        <dbReference type="ARBA" id="ARBA00022737"/>
    </source>
</evidence>
<dbReference type="PROSITE" id="PS00211">
    <property type="entry name" value="ABC_TRANSPORTER_1"/>
    <property type="match status" value="1"/>
</dbReference>